<dbReference type="EMBL" id="NVSR01000047">
    <property type="protein sequence ID" value="PCI27855.1"/>
    <property type="molecule type" value="Genomic_DNA"/>
</dbReference>
<dbReference type="PANTHER" id="PTHR22617:SF43">
    <property type="entry name" value="PROTEIN PILI"/>
    <property type="match status" value="1"/>
</dbReference>
<evidence type="ECO:0000259" key="1">
    <source>
        <dbReference type="PROSITE" id="PS50851"/>
    </source>
</evidence>
<dbReference type="Gene3D" id="2.40.50.180">
    <property type="entry name" value="CheA-289, Domain 4"/>
    <property type="match status" value="1"/>
</dbReference>
<dbReference type="PANTHER" id="PTHR22617">
    <property type="entry name" value="CHEMOTAXIS SENSOR HISTIDINE KINASE-RELATED"/>
    <property type="match status" value="1"/>
</dbReference>
<dbReference type="SUPFAM" id="SSF50341">
    <property type="entry name" value="CheW-like"/>
    <property type="match status" value="1"/>
</dbReference>
<dbReference type="AlphaFoldDB" id="A0A2A4T3Y4"/>
<reference evidence="3" key="1">
    <citation type="submission" date="2017-08" db="EMBL/GenBank/DDBJ databases">
        <title>A dynamic microbial community with high functional redundancy inhabits the cold, oxic subseafloor aquifer.</title>
        <authorList>
            <person name="Tully B.J."/>
            <person name="Wheat C.G."/>
            <person name="Glazer B.T."/>
            <person name="Huber J.A."/>
        </authorList>
    </citation>
    <scope>NUCLEOTIDE SEQUENCE [LARGE SCALE GENOMIC DNA]</scope>
</reference>
<proteinExistence type="predicted"/>
<dbReference type="Proteomes" id="UP000218113">
    <property type="component" value="Unassembled WGS sequence"/>
</dbReference>
<dbReference type="InterPro" id="IPR039315">
    <property type="entry name" value="CheW"/>
</dbReference>
<dbReference type="Gene3D" id="2.30.30.40">
    <property type="entry name" value="SH3 Domains"/>
    <property type="match status" value="1"/>
</dbReference>
<organism evidence="2 3">
    <name type="scientific">SAR324 cluster bacterium</name>
    <dbReference type="NCBI Taxonomy" id="2024889"/>
    <lineage>
        <taxon>Bacteria</taxon>
        <taxon>Deltaproteobacteria</taxon>
        <taxon>SAR324 cluster</taxon>
    </lineage>
</organism>
<feature type="domain" description="CheW-like" evidence="1">
    <location>
        <begin position="18"/>
        <end position="164"/>
    </location>
</feature>
<dbReference type="GO" id="GO:0006935">
    <property type="term" value="P:chemotaxis"/>
    <property type="evidence" value="ECO:0007669"/>
    <property type="project" value="InterPro"/>
</dbReference>
<dbReference type="InterPro" id="IPR036061">
    <property type="entry name" value="CheW-like_dom_sf"/>
</dbReference>
<gene>
    <name evidence="2" type="ORF">COB67_07640</name>
</gene>
<accession>A0A2A4T3Y4</accession>
<dbReference type="InterPro" id="IPR002545">
    <property type="entry name" value="CheW-lke_dom"/>
</dbReference>
<dbReference type="Pfam" id="PF01584">
    <property type="entry name" value="CheW"/>
    <property type="match status" value="1"/>
</dbReference>
<dbReference type="GO" id="GO:0007165">
    <property type="term" value="P:signal transduction"/>
    <property type="evidence" value="ECO:0007669"/>
    <property type="project" value="InterPro"/>
</dbReference>
<dbReference type="PROSITE" id="PS50851">
    <property type="entry name" value="CHEW"/>
    <property type="match status" value="1"/>
</dbReference>
<name>A0A2A4T3Y4_9DELT</name>
<evidence type="ECO:0000313" key="3">
    <source>
        <dbReference type="Proteomes" id="UP000218113"/>
    </source>
</evidence>
<protein>
    <recommendedName>
        <fullName evidence="1">CheW-like domain-containing protein</fullName>
    </recommendedName>
</protein>
<dbReference type="GO" id="GO:0005829">
    <property type="term" value="C:cytosol"/>
    <property type="evidence" value="ECO:0007669"/>
    <property type="project" value="TreeGrafter"/>
</dbReference>
<sequence length="165" mass="18167">MQNSNLVVSVDNNQQASSYQFVSFRVAGELFGVSILDVKEVTPMINITPVYHAPEEVLGYVNIRGEIHLVLDPRLILGLPAKKPDENSRIVIFKPTIAAPMGILVDHMEDVIEVRAHEVEQSGSIQGSSQGDNLNSQMISGICKLEKELLVVLNARNFLRKSSVS</sequence>
<dbReference type="SMART" id="SM00260">
    <property type="entry name" value="CheW"/>
    <property type="match status" value="1"/>
</dbReference>
<evidence type="ECO:0000313" key="2">
    <source>
        <dbReference type="EMBL" id="PCI27855.1"/>
    </source>
</evidence>
<comment type="caution">
    <text evidence="2">The sequence shown here is derived from an EMBL/GenBank/DDBJ whole genome shotgun (WGS) entry which is preliminary data.</text>
</comment>